<dbReference type="RefSeq" id="WP_158957512.1">
    <property type="nucleotide sequence ID" value="NZ_CP046916.1"/>
</dbReference>
<reference evidence="1 3" key="1">
    <citation type="submission" date="2019-12" db="EMBL/GenBank/DDBJ databases">
        <title>Paraburkholderia acidiphila 7Q-K02 sp. nov and Paraburkholderia acidisoli DHF22 sp. nov., two strains isolated from forest soil.</title>
        <authorList>
            <person name="Gao Z."/>
            <person name="Qiu L."/>
        </authorList>
    </citation>
    <scope>NUCLEOTIDE SEQUENCE [LARGE SCALE GENOMIC DNA]</scope>
    <source>
        <strain evidence="1 3">DHF22</strain>
    </source>
</reference>
<dbReference type="KEGG" id="pacs:FAZ98_31145"/>
<dbReference type="EMBL" id="CP046916">
    <property type="protein sequence ID" value="QGZ66348.1"/>
    <property type="molecule type" value="Genomic_DNA"/>
</dbReference>
<evidence type="ECO:0000313" key="2">
    <source>
        <dbReference type="EMBL" id="QGZ66348.1"/>
    </source>
</evidence>
<sequence>MIYTLIFNPKTDLVEAVGSYSSEPELSSNELVCTFEQWKSPALWKLSNGQIVAA</sequence>
<keyword evidence="3" id="KW-1185">Reference proteome</keyword>
<evidence type="ECO:0000313" key="1">
    <source>
        <dbReference type="EMBL" id="QGZ66260.1"/>
    </source>
</evidence>
<proteinExistence type="predicted"/>
<gene>
    <name evidence="1" type="ORF">FAZ98_31145</name>
    <name evidence="2" type="ORF">FAZ98_31640</name>
</gene>
<accession>A0A7Z2JKB0</accession>
<dbReference type="AlphaFoldDB" id="A0A7Z2JKB0"/>
<name>A0A7Z2JKB0_9BURK</name>
<evidence type="ECO:0000313" key="3">
    <source>
        <dbReference type="Proteomes" id="UP000433577"/>
    </source>
</evidence>
<dbReference type="KEGG" id="pacs:FAZ98_31640"/>
<organism evidence="1 3">
    <name type="scientific">Paraburkholderia acidisoli</name>
    <dbReference type="NCBI Taxonomy" id="2571748"/>
    <lineage>
        <taxon>Bacteria</taxon>
        <taxon>Pseudomonadati</taxon>
        <taxon>Pseudomonadota</taxon>
        <taxon>Betaproteobacteria</taxon>
        <taxon>Burkholderiales</taxon>
        <taxon>Burkholderiaceae</taxon>
        <taxon>Paraburkholderia</taxon>
    </lineage>
</organism>
<protein>
    <submittedName>
        <fullName evidence="1">Uncharacterized protein</fullName>
    </submittedName>
</protein>
<dbReference type="Proteomes" id="UP000433577">
    <property type="component" value="Chromosome 4"/>
</dbReference>
<dbReference type="EMBL" id="CP046916">
    <property type="protein sequence ID" value="QGZ66260.1"/>
    <property type="molecule type" value="Genomic_DNA"/>
</dbReference>